<feature type="domain" description="VOC" evidence="1">
    <location>
        <begin position="140"/>
        <end position="260"/>
    </location>
</feature>
<dbReference type="SUPFAM" id="SSF54593">
    <property type="entry name" value="Glyoxalase/Bleomycin resistance protein/Dihydroxybiphenyl dioxygenase"/>
    <property type="match status" value="2"/>
</dbReference>
<proteinExistence type="predicted"/>
<dbReference type="InterPro" id="IPR037523">
    <property type="entry name" value="VOC_core"/>
</dbReference>
<evidence type="ECO:0000313" key="3">
    <source>
        <dbReference type="Proteomes" id="UP001169764"/>
    </source>
</evidence>
<dbReference type="Proteomes" id="UP001169764">
    <property type="component" value="Unassembled WGS sequence"/>
</dbReference>
<dbReference type="PANTHER" id="PTHR33993:SF14">
    <property type="entry name" value="GB|AAF24581.1"/>
    <property type="match status" value="1"/>
</dbReference>
<keyword evidence="3" id="KW-1185">Reference proteome</keyword>
<protein>
    <submittedName>
        <fullName evidence="2">VOC family protein</fullName>
    </submittedName>
</protein>
<accession>A0ABT8Y6I8</accession>
<dbReference type="RefSeq" id="WP_303540717.1">
    <property type="nucleotide sequence ID" value="NZ_JAUOTP010000002.1"/>
</dbReference>
<dbReference type="Pfam" id="PF00903">
    <property type="entry name" value="Glyoxalase"/>
    <property type="match status" value="2"/>
</dbReference>
<dbReference type="InterPro" id="IPR004360">
    <property type="entry name" value="Glyas_Fos-R_dOase_dom"/>
</dbReference>
<dbReference type="Gene3D" id="3.10.180.10">
    <property type="entry name" value="2,3-Dihydroxybiphenyl 1,2-Dioxygenase, domain 1"/>
    <property type="match status" value="2"/>
</dbReference>
<dbReference type="InterPro" id="IPR029068">
    <property type="entry name" value="Glyas_Bleomycin-R_OHBP_Dase"/>
</dbReference>
<feature type="domain" description="VOC" evidence="1">
    <location>
        <begin position="8"/>
        <end position="127"/>
    </location>
</feature>
<sequence length="262" mass="28278">MSRNRQGEWVWYELLTSDADAAQAFYEKVAGWTIARAELNGEPSPMDYRILTAPDGRPAGGLMKIPEGAPMPPAWLGYLGVDDVDSTAAAVEQAGGAIYMPPHDLPGVGRFALLADPQGVSFYVMRGEPDERSTAYGRYELGHCSWNELITPDDAAALAFYGRLFGFVEEGAMPMGAMGEYSFLRHTSQSEPFGAMMPQQPSQPVPAWLFYFRVPDIDVCVAAVKAEGGRIVTGPMEVPGGERVIMAIDPQGAVVGFVAPKP</sequence>
<evidence type="ECO:0000259" key="1">
    <source>
        <dbReference type="PROSITE" id="PS51819"/>
    </source>
</evidence>
<dbReference type="CDD" id="cd07247">
    <property type="entry name" value="SgaA_N_like"/>
    <property type="match status" value="2"/>
</dbReference>
<reference evidence="2" key="1">
    <citation type="submission" date="2023-07" db="EMBL/GenBank/DDBJ databases">
        <authorList>
            <person name="Kim M."/>
        </authorList>
    </citation>
    <scope>NUCLEOTIDE SEQUENCE</scope>
    <source>
        <strain evidence="2">BIUV-7</strain>
    </source>
</reference>
<dbReference type="PANTHER" id="PTHR33993">
    <property type="entry name" value="GLYOXALASE-RELATED"/>
    <property type="match status" value="1"/>
</dbReference>
<comment type="caution">
    <text evidence="2">The sequence shown here is derived from an EMBL/GenBank/DDBJ whole genome shotgun (WGS) entry which is preliminary data.</text>
</comment>
<evidence type="ECO:0000313" key="2">
    <source>
        <dbReference type="EMBL" id="MDO6413936.1"/>
    </source>
</evidence>
<organism evidence="2 3">
    <name type="scientific">Sphingomonas natans</name>
    <dbReference type="NCBI Taxonomy" id="3063330"/>
    <lineage>
        <taxon>Bacteria</taxon>
        <taxon>Pseudomonadati</taxon>
        <taxon>Pseudomonadota</taxon>
        <taxon>Alphaproteobacteria</taxon>
        <taxon>Sphingomonadales</taxon>
        <taxon>Sphingomonadaceae</taxon>
        <taxon>Sphingomonas</taxon>
    </lineage>
</organism>
<gene>
    <name evidence="2" type="ORF">Q4F19_06040</name>
</gene>
<dbReference type="EMBL" id="JAUOTP010000002">
    <property type="protein sequence ID" value="MDO6413936.1"/>
    <property type="molecule type" value="Genomic_DNA"/>
</dbReference>
<name>A0ABT8Y6I8_9SPHN</name>
<dbReference type="InterPro" id="IPR052164">
    <property type="entry name" value="Anthracycline_SecMetBiosynth"/>
</dbReference>
<dbReference type="PROSITE" id="PS51819">
    <property type="entry name" value="VOC"/>
    <property type="match status" value="2"/>
</dbReference>